<dbReference type="RefSeq" id="WP_205722406.1">
    <property type="nucleotide sequence ID" value="NZ_CP070608.1"/>
</dbReference>
<evidence type="ECO:0000313" key="2">
    <source>
        <dbReference type="Proteomes" id="UP000662783"/>
    </source>
</evidence>
<evidence type="ECO:0000313" key="1">
    <source>
        <dbReference type="EMBL" id="QSE97898.1"/>
    </source>
</evidence>
<protein>
    <submittedName>
        <fullName evidence="1">DUF4249 domain-containing protein</fullName>
    </submittedName>
</protein>
<organism evidence="1 2">
    <name type="scientific">Fulvivirga lutea</name>
    <dbReference type="NCBI Taxonomy" id="2810512"/>
    <lineage>
        <taxon>Bacteria</taxon>
        <taxon>Pseudomonadati</taxon>
        <taxon>Bacteroidota</taxon>
        <taxon>Cytophagia</taxon>
        <taxon>Cytophagales</taxon>
        <taxon>Fulvivirgaceae</taxon>
        <taxon>Fulvivirga</taxon>
    </lineage>
</organism>
<name>A0A974WHN0_9BACT</name>
<dbReference type="AlphaFoldDB" id="A0A974WHN0"/>
<reference evidence="1" key="1">
    <citation type="submission" date="2021-02" db="EMBL/GenBank/DDBJ databases">
        <title>Fulvivirga sp. S481 isolated from sea water.</title>
        <authorList>
            <person name="Bae S.S."/>
            <person name="Baek K."/>
        </authorList>
    </citation>
    <scope>NUCLEOTIDE SEQUENCE</scope>
    <source>
        <strain evidence="1">S481</strain>
    </source>
</reference>
<gene>
    <name evidence="1" type="ORF">JR347_02085</name>
</gene>
<proteinExistence type="predicted"/>
<dbReference type="Pfam" id="PF14054">
    <property type="entry name" value="DUF4249"/>
    <property type="match status" value="1"/>
</dbReference>
<accession>A0A974WHN0</accession>
<dbReference type="Proteomes" id="UP000662783">
    <property type="component" value="Chromosome"/>
</dbReference>
<dbReference type="KEGG" id="fuv:JR347_02085"/>
<keyword evidence="2" id="KW-1185">Reference proteome</keyword>
<dbReference type="InterPro" id="IPR025345">
    <property type="entry name" value="DUF4249"/>
</dbReference>
<sequence length="350" mass="39164">MKSLVNISLCFVILCGCIDPINFEIDSNNDGNIVIDALITDREGTSRVIVSKSIAYSDNSSNPSINKVRNAQVILNAGADQIIFSENGLGTYIPPSDFKAIEGIDYKLVIELSEGEKLESTVQRLVKNAGIDIVNKEYNFRSTLSKNNVEVSKGGVELFLDTDILEEDNKYYRWQFTGTYQIETKPYLSVVPPPPPCGTAPPPDCTCCICWVIEHENLIISDPNFISGKIKNVPIAFIENSEGRFQEKYHFNIDQFSITQEEHEFWKRIKNQKEQNSIFAQQVGEIPSNIHTVDKENSAVRGYFSVSSIVSASGYLTREDVPERVSVLPELIGTCLGFEGATNIKPPYWE</sequence>
<dbReference type="EMBL" id="CP070608">
    <property type="protein sequence ID" value="QSE97898.1"/>
    <property type="molecule type" value="Genomic_DNA"/>
</dbReference>
<dbReference type="PROSITE" id="PS51257">
    <property type="entry name" value="PROKAR_LIPOPROTEIN"/>
    <property type="match status" value="1"/>
</dbReference>